<protein>
    <recommendedName>
        <fullName evidence="2">Glycosyltransferase 61 catalytic domain-containing protein</fullName>
    </recommendedName>
</protein>
<feature type="signal peptide" evidence="1">
    <location>
        <begin position="1"/>
        <end position="18"/>
    </location>
</feature>
<dbReference type="GO" id="GO:0016757">
    <property type="term" value="F:glycosyltransferase activity"/>
    <property type="evidence" value="ECO:0007669"/>
    <property type="project" value="InterPro"/>
</dbReference>
<evidence type="ECO:0000256" key="1">
    <source>
        <dbReference type="SAM" id="SignalP"/>
    </source>
</evidence>
<dbReference type="InterPro" id="IPR049625">
    <property type="entry name" value="Glyco_transf_61_cat"/>
</dbReference>
<evidence type="ECO:0000313" key="3">
    <source>
        <dbReference type="EMBL" id="CAD8648493.1"/>
    </source>
</evidence>
<feature type="chain" id="PRO_5030616534" description="Glycosyltransferase 61 catalytic domain-containing protein" evidence="1">
    <location>
        <begin position="19"/>
        <end position="444"/>
    </location>
</feature>
<accession>A0A7S0QMJ2</accession>
<gene>
    <name evidence="3" type="ORF">POBO1169_LOCUS588</name>
</gene>
<reference evidence="3" key="1">
    <citation type="submission" date="2021-01" db="EMBL/GenBank/DDBJ databases">
        <authorList>
            <person name="Corre E."/>
            <person name="Pelletier E."/>
            <person name="Niang G."/>
            <person name="Scheremetjew M."/>
            <person name="Finn R."/>
            <person name="Kale V."/>
            <person name="Holt S."/>
            <person name="Cochrane G."/>
            <person name="Meng A."/>
            <person name="Brown T."/>
            <person name="Cohen L."/>
        </authorList>
    </citation>
    <scope>NUCLEOTIDE SEQUENCE</scope>
    <source>
        <strain evidence="3">CCMP722</strain>
    </source>
</reference>
<proteinExistence type="predicted"/>
<name>A0A7S0QMJ2_9CHLO</name>
<dbReference type="EMBL" id="HBFA01001244">
    <property type="protein sequence ID" value="CAD8648493.1"/>
    <property type="molecule type" value="Transcribed_RNA"/>
</dbReference>
<feature type="domain" description="Glycosyltransferase 61 catalytic" evidence="2">
    <location>
        <begin position="161"/>
        <end position="369"/>
    </location>
</feature>
<dbReference type="AlphaFoldDB" id="A0A7S0QMJ2"/>
<sequence length="444" mass="50911">MRGLLCTLFFVISCSVFTTLFPWLEWPPPSSKFSYTPVRSPKAGTSIASQHYVDNRYSDHTCVGVDMESRYCLFENVYYDIARNTFVYHVHPLRRELPVFYERTGPIYSFPAEFVNLQPKRKKYAGSTLHMEARDEPPDPDEVRDLTGSYVLWEEVNEENWAHFLSDTLFPLFTVLYDFTQDISRVQEYQVLLADHCQKTYGIAGTLCPPSPNCSSSRLFEKYNLVFDNPVACWRDVKDTHSGGRKFLRFATLVAGGGNLATKPSEEENKANQGRSLLWWSFRQHIVGRVGGTMERPVEPKIVIVNKELGRRQIRNMQETYAAINNTFPCEVVMYTGGKLSAAEEIRLVSGATVYITPPGGISFSIPFLWRRCATILVSFNSYGKRKDGVGFVESDVLWRRLAFTRIFHYEAVSASDTDRKAPHMYIEPKEFVRFIQSIMSSEL</sequence>
<evidence type="ECO:0000259" key="2">
    <source>
        <dbReference type="Pfam" id="PF04577"/>
    </source>
</evidence>
<dbReference type="Pfam" id="PF04577">
    <property type="entry name" value="Glyco_transf_61"/>
    <property type="match status" value="1"/>
</dbReference>
<organism evidence="3">
    <name type="scientific">Pyramimonas obovata</name>
    <dbReference type="NCBI Taxonomy" id="1411642"/>
    <lineage>
        <taxon>Eukaryota</taxon>
        <taxon>Viridiplantae</taxon>
        <taxon>Chlorophyta</taxon>
        <taxon>Pyramimonadophyceae</taxon>
        <taxon>Pyramimonadales</taxon>
        <taxon>Pyramimonadaceae</taxon>
        <taxon>Pyramimonas</taxon>
        <taxon>Pyramimonas incertae sedis</taxon>
    </lineage>
</organism>
<keyword evidence="1" id="KW-0732">Signal</keyword>